<reference evidence="1" key="1">
    <citation type="submission" date="2020-07" db="EMBL/GenBank/DDBJ databases">
        <title>Genome sequence and genetic diversity analysis of an under-domesticated orphan crop, white fonio (Digitaria exilis).</title>
        <authorList>
            <person name="Bennetzen J.L."/>
            <person name="Chen S."/>
            <person name="Ma X."/>
            <person name="Wang X."/>
            <person name="Yssel A.E.J."/>
            <person name="Chaluvadi S.R."/>
            <person name="Johnson M."/>
            <person name="Gangashetty P."/>
            <person name="Hamidou F."/>
            <person name="Sanogo M.D."/>
            <person name="Zwaenepoel A."/>
            <person name="Wallace J."/>
            <person name="Van De Peer Y."/>
            <person name="Van Deynze A."/>
        </authorList>
    </citation>
    <scope>NUCLEOTIDE SEQUENCE</scope>
    <source>
        <tissue evidence="1">Leaves</tissue>
    </source>
</reference>
<keyword evidence="2" id="KW-1185">Reference proteome</keyword>
<protein>
    <submittedName>
        <fullName evidence="1">Uncharacterized protein</fullName>
    </submittedName>
</protein>
<name>A0A835KU08_9POAL</name>
<evidence type="ECO:0000313" key="1">
    <source>
        <dbReference type="EMBL" id="KAF8779672.1"/>
    </source>
</evidence>
<sequence>MYLSYHTLYTFKYRGLEGAEKEVTDGSLSLYFSSPLKRFQRSVPLDKDSAGSAVQCSFDNGDKLQSAVASLEAVVTNMTEFVMLLGDIRDEEWAKFYSSVSEMGEGSKVILITRLRNLSRFGTVKPIFLNSLAYEEYSYLFRVLSFGSTNMEDHPRLASMVQEFPLLLRGSLISAYAFADMLKKNLSPQFWASVLDRFRGVVESNLSLFGEHPKLLLDRDLPTDMARFISPSAAPLLLMPPRSEADTQGRPLPMLTFGELMEDPGILPRGDFDLVTWESTIAPYSKYVHYVPAAYAEEKPEMWPTRRKRRAVSL</sequence>
<comment type="caution">
    <text evidence="1">The sequence shown here is derived from an EMBL/GenBank/DDBJ whole genome shotgun (WGS) entry which is preliminary data.</text>
</comment>
<proteinExistence type="predicted"/>
<dbReference type="Proteomes" id="UP000636709">
    <property type="component" value="Unassembled WGS sequence"/>
</dbReference>
<dbReference type="OrthoDB" id="687009at2759"/>
<dbReference type="PANTHER" id="PTHR33377">
    <property type="entry name" value="OS10G0134700 PROTEIN-RELATED"/>
    <property type="match status" value="1"/>
</dbReference>
<accession>A0A835KU08</accession>
<dbReference type="AlphaFoldDB" id="A0A835KU08"/>
<dbReference type="PANTHER" id="PTHR33377:SF62">
    <property type="entry name" value="OS10G0133166 PROTEIN"/>
    <property type="match status" value="1"/>
</dbReference>
<evidence type="ECO:0000313" key="2">
    <source>
        <dbReference type="Proteomes" id="UP000636709"/>
    </source>
</evidence>
<gene>
    <name evidence="1" type="ORF">HU200_002422</name>
</gene>
<organism evidence="1 2">
    <name type="scientific">Digitaria exilis</name>
    <dbReference type="NCBI Taxonomy" id="1010633"/>
    <lineage>
        <taxon>Eukaryota</taxon>
        <taxon>Viridiplantae</taxon>
        <taxon>Streptophyta</taxon>
        <taxon>Embryophyta</taxon>
        <taxon>Tracheophyta</taxon>
        <taxon>Spermatophyta</taxon>
        <taxon>Magnoliopsida</taxon>
        <taxon>Liliopsida</taxon>
        <taxon>Poales</taxon>
        <taxon>Poaceae</taxon>
        <taxon>PACMAD clade</taxon>
        <taxon>Panicoideae</taxon>
        <taxon>Panicodae</taxon>
        <taxon>Paniceae</taxon>
        <taxon>Anthephorinae</taxon>
        <taxon>Digitaria</taxon>
    </lineage>
</organism>
<dbReference type="EMBL" id="JACEFO010000160">
    <property type="protein sequence ID" value="KAF8779672.1"/>
    <property type="molecule type" value="Genomic_DNA"/>
</dbReference>